<dbReference type="OrthoDB" id="5413982at2759"/>
<evidence type="ECO:0008006" key="4">
    <source>
        <dbReference type="Google" id="ProtNLM"/>
    </source>
</evidence>
<dbReference type="EMBL" id="NAJO01000016">
    <property type="protein sequence ID" value="OQO06595.1"/>
    <property type="molecule type" value="Genomic_DNA"/>
</dbReference>
<feature type="region of interest" description="Disordered" evidence="1">
    <location>
        <begin position="1"/>
        <end position="94"/>
    </location>
</feature>
<comment type="caution">
    <text evidence="2">The sequence shown here is derived from an EMBL/GenBank/DDBJ whole genome shotgun (WGS) entry which is preliminary data.</text>
</comment>
<feature type="compositionally biased region" description="Basic and acidic residues" evidence="1">
    <location>
        <begin position="1"/>
        <end position="46"/>
    </location>
</feature>
<evidence type="ECO:0000313" key="2">
    <source>
        <dbReference type="EMBL" id="OQO06595.1"/>
    </source>
</evidence>
<reference evidence="3" key="1">
    <citation type="submission" date="2017-03" db="EMBL/GenBank/DDBJ databases">
        <title>Genomes of endolithic fungi from Antarctica.</title>
        <authorList>
            <person name="Coleine C."/>
            <person name="Masonjones S."/>
            <person name="Stajich J.E."/>
        </authorList>
    </citation>
    <scope>NUCLEOTIDE SEQUENCE [LARGE SCALE GENOMIC DNA]</scope>
    <source>
        <strain evidence="3">CCFEE 5527</strain>
    </source>
</reference>
<feature type="compositionally biased region" description="Polar residues" evidence="1">
    <location>
        <begin position="73"/>
        <end position="82"/>
    </location>
</feature>
<accession>A0A1V8T5A0</accession>
<feature type="region of interest" description="Disordered" evidence="1">
    <location>
        <begin position="380"/>
        <end position="409"/>
    </location>
</feature>
<dbReference type="STRING" id="1507870.A0A1V8T5A0"/>
<feature type="region of interest" description="Disordered" evidence="1">
    <location>
        <begin position="324"/>
        <end position="355"/>
    </location>
</feature>
<dbReference type="AlphaFoldDB" id="A0A1V8T5A0"/>
<organism evidence="2 3">
    <name type="scientific">Cryoendolithus antarcticus</name>
    <dbReference type="NCBI Taxonomy" id="1507870"/>
    <lineage>
        <taxon>Eukaryota</taxon>
        <taxon>Fungi</taxon>
        <taxon>Dikarya</taxon>
        <taxon>Ascomycota</taxon>
        <taxon>Pezizomycotina</taxon>
        <taxon>Dothideomycetes</taxon>
        <taxon>Dothideomycetidae</taxon>
        <taxon>Cladosporiales</taxon>
        <taxon>Cladosporiaceae</taxon>
        <taxon>Cryoendolithus</taxon>
    </lineage>
</organism>
<evidence type="ECO:0000313" key="3">
    <source>
        <dbReference type="Proteomes" id="UP000192596"/>
    </source>
</evidence>
<dbReference type="InParanoid" id="A0A1V8T5A0"/>
<gene>
    <name evidence="2" type="ORF">B0A48_08380</name>
</gene>
<feature type="region of interest" description="Disordered" evidence="1">
    <location>
        <begin position="118"/>
        <end position="148"/>
    </location>
</feature>
<feature type="compositionally biased region" description="Acidic residues" evidence="1">
    <location>
        <begin position="47"/>
        <end position="57"/>
    </location>
</feature>
<name>A0A1V8T5A0_9PEZI</name>
<sequence length="512" mass="56406">MADADKEKAEKVAAAKKRYEQIKKQKAKEGKKTSTTASKKDAKVTEDVVEDAPEESAVEAAKDITNADVAADETTSLPQQSKQRSESFRLGSQQATRIEELESENVALKQEAQSTAKRLAKVEEERDGLAERSGDVATLTSKAKESDELKSELAAVKRELEQVKKEGAVKGVTRRQSGISPDLAQELERKTSLVDGLELELSSIRNEVNTLNTTIGERDASIADAEAQTKAALSDTATARQELDALKVSLAFPSDDTAAANADPKALSKRITLLESDLRTATCNVTSAAERSRSLEQKITALTKLHRDATTASQTKDKELTDLRSQLQRQHRPSHVRDASSFDLQDDETEEGQLQTRIRTLEAENFDLKRGVWRDRRAELQPGMHDPDAPEYEDVDLNGPDNHNGRGSFARQTSSFQDVISSGISAFTGRTKGVASPQQNRQRNMSVGLLSEDGFDEEAFRLAQEEESKRRIERVKEVKRGLEGWRGWRVDLSELRTGGAGAGRECGPVFEI</sequence>
<evidence type="ECO:0000256" key="1">
    <source>
        <dbReference type="SAM" id="MobiDB-lite"/>
    </source>
</evidence>
<dbReference type="Proteomes" id="UP000192596">
    <property type="component" value="Unassembled WGS sequence"/>
</dbReference>
<keyword evidence="3" id="KW-1185">Reference proteome</keyword>
<protein>
    <recommendedName>
        <fullName evidence="4">M protein repeat protein</fullName>
    </recommendedName>
</protein>
<proteinExistence type="predicted"/>
<dbReference type="Gene3D" id="1.10.287.1490">
    <property type="match status" value="1"/>
</dbReference>
<feature type="compositionally biased region" description="Basic and acidic residues" evidence="1">
    <location>
        <begin position="120"/>
        <end position="134"/>
    </location>
</feature>